<evidence type="ECO:0000313" key="3">
    <source>
        <dbReference type="EMBL" id="MDQ0377360.1"/>
    </source>
</evidence>
<feature type="region of interest" description="Disordered" evidence="1">
    <location>
        <begin position="136"/>
        <end position="164"/>
    </location>
</feature>
<feature type="compositionally biased region" description="Low complexity" evidence="1">
    <location>
        <begin position="25"/>
        <end position="42"/>
    </location>
</feature>
<dbReference type="Proteomes" id="UP001229651">
    <property type="component" value="Unassembled WGS sequence"/>
</dbReference>
<evidence type="ECO:0000256" key="2">
    <source>
        <dbReference type="SAM" id="SignalP"/>
    </source>
</evidence>
<feature type="region of interest" description="Disordered" evidence="1">
    <location>
        <begin position="25"/>
        <end position="49"/>
    </location>
</feature>
<keyword evidence="4" id="KW-1185">Reference proteome</keyword>
<reference evidence="3 4" key="1">
    <citation type="submission" date="2023-07" db="EMBL/GenBank/DDBJ databases">
        <title>Sequencing the genomes of 1000 actinobacteria strains.</title>
        <authorList>
            <person name="Klenk H.-P."/>
        </authorList>
    </citation>
    <scope>NUCLEOTIDE SEQUENCE [LARGE SCALE GENOMIC DNA]</scope>
    <source>
        <strain evidence="3 4">DSM 45805</strain>
    </source>
</reference>
<dbReference type="RefSeq" id="WP_306989627.1">
    <property type="nucleotide sequence ID" value="NZ_JAUSUT010000001.1"/>
</dbReference>
<accession>A0ABU0EPZ1</accession>
<evidence type="ECO:0000256" key="1">
    <source>
        <dbReference type="SAM" id="MobiDB-lite"/>
    </source>
</evidence>
<feature type="chain" id="PRO_5045055670" description="Secreted protein" evidence="2">
    <location>
        <begin position="23"/>
        <end position="164"/>
    </location>
</feature>
<gene>
    <name evidence="3" type="ORF">FB470_001354</name>
</gene>
<feature type="signal peptide" evidence="2">
    <location>
        <begin position="1"/>
        <end position="22"/>
    </location>
</feature>
<proteinExistence type="predicted"/>
<keyword evidence="2" id="KW-0732">Signal</keyword>
<protein>
    <recommendedName>
        <fullName evidence="5">Secreted protein</fullName>
    </recommendedName>
</protein>
<organism evidence="3 4">
    <name type="scientific">Amycolatopsis thermophila</name>
    <dbReference type="NCBI Taxonomy" id="206084"/>
    <lineage>
        <taxon>Bacteria</taxon>
        <taxon>Bacillati</taxon>
        <taxon>Actinomycetota</taxon>
        <taxon>Actinomycetes</taxon>
        <taxon>Pseudonocardiales</taxon>
        <taxon>Pseudonocardiaceae</taxon>
        <taxon>Amycolatopsis</taxon>
    </lineage>
</organism>
<dbReference type="EMBL" id="JAUSUT010000001">
    <property type="protein sequence ID" value="MDQ0377360.1"/>
    <property type="molecule type" value="Genomic_DNA"/>
</dbReference>
<evidence type="ECO:0008006" key="5">
    <source>
        <dbReference type="Google" id="ProtNLM"/>
    </source>
</evidence>
<comment type="caution">
    <text evidence="3">The sequence shown here is derived from an EMBL/GenBank/DDBJ whole genome shotgun (WGS) entry which is preliminary data.</text>
</comment>
<evidence type="ECO:0000313" key="4">
    <source>
        <dbReference type="Proteomes" id="UP001229651"/>
    </source>
</evidence>
<name>A0ABU0EPZ1_9PSEU</name>
<sequence>MRTTAIAVGLLATLLAATPAFAQGTIEPGSSSPAPPSGTSSAPPSPEPTPAWLTLSAYSGHAGEKVAVAAACFDRFGPLTTRALRVTQPLAANAEGHQPWALFAETVIRDVPEGSYPVSFHCGGEPVTVHFTVLQRRPDTTPGTGQTRTVPRGAPETGDGSLAP</sequence>